<dbReference type="Proteomes" id="UP001589670">
    <property type="component" value="Unassembled WGS sequence"/>
</dbReference>
<name>A0ABV5HYP1_9RHOB</name>
<protein>
    <submittedName>
        <fullName evidence="1">Head-tail joining protein</fullName>
    </submittedName>
</protein>
<dbReference type="InterPro" id="IPR008018">
    <property type="entry name" value="Phage_tail_attach_FII"/>
</dbReference>
<evidence type="ECO:0000313" key="2">
    <source>
        <dbReference type="Proteomes" id="UP001589670"/>
    </source>
</evidence>
<dbReference type="Pfam" id="PF05354">
    <property type="entry name" value="Phage_attach"/>
    <property type="match status" value="1"/>
</dbReference>
<organism evidence="1 2">
    <name type="scientific">Roseovarius ramblicola</name>
    <dbReference type="NCBI Taxonomy" id="2022336"/>
    <lineage>
        <taxon>Bacteria</taxon>
        <taxon>Pseudomonadati</taxon>
        <taxon>Pseudomonadota</taxon>
        <taxon>Alphaproteobacteria</taxon>
        <taxon>Rhodobacterales</taxon>
        <taxon>Roseobacteraceae</taxon>
        <taxon>Roseovarius</taxon>
    </lineage>
</organism>
<gene>
    <name evidence="1" type="ORF">ACFFU4_07180</name>
</gene>
<accession>A0ABV5HYP1</accession>
<dbReference type="EMBL" id="JBHMEC010000011">
    <property type="protein sequence ID" value="MFB9149532.1"/>
    <property type="molecule type" value="Genomic_DNA"/>
</dbReference>
<dbReference type="Gene3D" id="2.40.10.180">
    <property type="entry name" value="Phage tail proteins"/>
    <property type="match status" value="1"/>
</dbReference>
<proteinExistence type="predicted"/>
<dbReference type="InterPro" id="IPR053734">
    <property type="entry name" value="Phage_Head-Tail_Connect_sf"/>
</dbReference>
<evidence type="ECO:0000313" key="1">
    <source>
        <dbReference type="EMBL" id="MFB9149532.1"/>
    </source>
</evidence>
<keyword evidence="2" id="KW-1185">Reference proteome</keyword>
<comment type="caution">
    <text evidence="1">The sequence shown here is derived from an EMBL/GenBank/DDBJ whole genome shotgun (WGS) entry which is preliminary data.</text>
</comment>
<reference evidence="1 2" key="1">
    <citation type="submission" date="2024-09" db="EMBL/GenBank/DDBJ databases">
        <authorList>
            <person name="Sun Q."/>
            <person name="Mori K."/>
        </authorList>
    </citation>
    <scope>NUCLEOTIDE SEQUENCE [LARGE SCALE GENOMIC DNA]</scope>
    <source>
        <strain evidence="1 2">CECT 9424</strain>
    </source>
</reference>
<sequence length="106" mass="11327">MPLAPDWEDLTEFFDADEFAVEALIARQSGGTLTVLGIFDAPYLNAQIGEYEIDTDQPRLLCRATALPGVLRGDTVTIDGTAYDVMTGPQPDGTGLATLALARRPA</sequence>
<dbReference type="RefSeq" id="WP_377068542.1">
    <property type="nucleotide sequence ID" value="NZ_JBHMEC010000011.1"/>
</dbReference>